<reference evidence="4" key="1">
    <citation type="submission" date="2024-07" db="EMBL/GenBank/DDBJ databases">
        <title>Two chromosome-level genome assemblies of Korean endemic species Abeliophyllum distichum and Forsythia ovata (Oleaceae).</title>
        <authorList>
            <person name="Jang H."/>
        </authorList>
    </citation>
    <scope>NUCLEOTIDE SEQUENCE [LARGE SCALE GENOMIC DNA]</scope>
</reference>
<gene>
    <name evidence="3" type="ORF">Adt_47395</name>
</gene>
<organism evidence="3 4">
    <name type="scientific">Abeliophyllum distichum</name>
    <dbReference type="NCBI Taxonomy" id="126358"/>
    <lineage>
        <taxon>Eukaryota</taxon>
        <taxon>Viridiplantae</taxon>
        <taxon>Streptophyta</taxon>
        <taxon>Embryophyta</taxon>
        <taxon>Tracheophyta</taxon>
        <taxon>Spermatophyta</taxon>
        <taxon>Magnoliopsida</taxon>
        <taxon>eudicotyledons</taxon>
        <taxon>Gunneridae</taxon>
        <taxon>Pentapetalae</taxon>
        <taxon>asterids</taxon>
        <taxon>lamiids</taxon>
        <taxon>Lamiales</taxon>
        <taxon>Oleaceae</taxon>
        <taxon>Forsythieae</taxon>
        <taxon>Abeliophyllum</taxon>
    </lineage>
</organism>
<dbReference type="Gene3D" id="3.30.420.10">
    <property type="entry name" value="Ribonuclease H-like superfamily/Ribonuclease H"/>
    <property type="match status" value="1"/>
</dbReference>
<dbReference type="InterPro" id="IPR012337">
    <property type="entry name" value="RNaseH-like_sf"/>
</dbReference>
<evidence type="ECO:0000259" key="2">
    <source>
        <dbReference type="PROSITE" id="PS50994"/>
    </source>
</evidence>
<comment type="caution">
    <text evidence="3">The sequence shown here is derived from an EMBL/GenBank/DDBJ whole genome shotgun (WGS) entry which is preliminary data.</text>
</comment>
<dbReference type="Proteomes" id="UP001604336">
    <property type="component" value="Unassembled WGS sequence"/>
</dbReference>
<dbReference type="Pfam" id="PF00665">
    <property type="entry name" value="rve"/>
    <property type="match status" value="1"/>
</dbReference>
<keyword evidence="4" id="KW-1185">Reference proteome</keyword>
<evidence type="ECO:0000313" key="4">
    <source>
        <dbReference type="Proteomes" id="UP001604336"/>
    </source>
</evidence>
<dbReference type="InterPro" id="IPR036397">
    <property type="entry name" value="RNaseH_sf"/>
</dbReference>
<name>A0ABD1NUX2_9LAMI</name>
<dbReference type="AlphaFoldDB" id="A0ABD1NUX2"/>
<evidence type="ECO:0000313" key="3">
    <source>
        <dbReference type="EMBL" id="KAL2455212.1"/>
    </source>
</evidence>
<dbReference type="SUPFAM" id="SSF53098">
    <property type="entry name" value="Ribonuclease H-like"/>
    <property type="match status" value="1"/>
</dbReference>
<accession>A0ABD1NUX2</accession>
<dbReference type="InterPro" id="IPR050951">
    <property type="entry name" value="Retrovirus_Pol_polyprotein"/>
</dbReference>
<evidence type="ECO:0000256" key="1">
    <source>
        <dbReference type="SAM" id="MobiDB-lite"/>
    </source>
</evidence>
<proteinExistence type="predicted"/>
<feature type="region of interest" description="Disordered" evidence="1">
    <location>
        <begin position="99"/>
        <end position="132"/>
    </location>
</feature>
<dbReference type="PANTHER" id="PTHR37984:SF5">
    <property type="entry name" value="PROTEIN NYNRIN-LIKE"/>
    <property type="match status" value="1"/>
</dbReference>
<feature type="domain" description="Integrase catalytic" evidence="2">
    <location>
        <begin position="11"/>
        <end position="132"/>
    </location>
</feature>
<dbReference type="EMBL" id="JBFOLK010000205">
    <property type="protein sequence ID" value="KAL2455212.1"/>
    <property type="molecule type" value="Genomic_DNA"/>
</dbReference>
<dbReference type="PANTHER" id="PTHR37984">
    <property type="entry name" value="PROTEIN CBG26694"/>
    <property type="match status" value="1"/>
</dbReference>
<dbReference type="PROSITE" id="PS50994">
    <property type="entry name" value="INTEGRASE"/>
    <property type="match status" value="1"/>
</dbReference>
<dbReference type="InterPro" id="IPR001584">
    <property type="entry name" value="Integrase_cat-core"/>
</dbReference>
<feature type="compositionally biased region" description="Polar residues" evidence="1">
    <location>
        <begin position="114"/>
        <end position="132"/>
    </location>
</feature>
<protein>
    <submittedName>
        <fullName evidence="3">Rve domain-containing protein</fullName>
    </submittedName>
</protein>
<sequence>MQPHQELTTVSSPWPFAKWGLDFIGPMPKGRGNACHAIVAIDYFTKWVEAEPMMKITEANTSRFIWKSIICRFGIPNSLVSDNGKQFDNKKIRELVQGAGHRQTLLKPPPPPSQWSGRGRQQNHQIHPQTKT</sequence>